<keyword evidence="4" id="KW-0813">Transport</keyword>
<dbReference type="GO" id="GO:0005802">
    <property type="term" value="C:trans-Golgi network"/>
    <property type="evidence" value="ECO:0007669"/>
    <property type="project" value="TreeGrafter"/>
</dbReference>
<evidence type="ECO:0000256" key="2">
    <source>
        <dbReference type="ARBA" id="ARBA00022692"/>
    </source>
</evidence>
<evidence type="ECO:0000256" key="4">
    <source>
        <dbReference type="ARBA" id="ARBA00022927"/>
    </source>
</evidence>
<evidence type="ECO:0000256" key="7">
    <source>
        <dbReference type="SAM" id="Phobius"/>
    </source>
</evidence>
<evidence type="ECO:0000256" key="5">
    <source>
        <dbReference type="ARBA" id="ARBA00022989"/>
    </source>
</evidence>
<sequence length="256" mass="28334">MEKFRIFAIFLLFHIAEYACEDNPCLHTLSSTDIVDLTNLKGLQLVAYAAGNQTYVFSVCTDSSSLPITFAEAKNCTENGGFSLCMFNNTSPVNSTKLAKTMDWKWTEDSDRICLSADYMSLKLHIELTCISSSTAKKNDSFFVVAPTTDDQKDGIVTNFHLLSPLACPQKIPRSEGLSTGGVLMVILLVAFTMYFAIGIVVNFFMLGARGIEVIPNITFWRNLPGLVMDGIRFLQNGCKVRPSDLVQGRDTYDSI</sequence>
<keyword evidence="4" id="KW-0653">Protein transport</keyword>
<keyword evidence="6 7" id="KW-0472">Membrane</keyword>
<feature type="chain" id="PRO_5028814986" evidence="8">
    <location>
        <begin position="22"/>
        <end position="256"/>
    </location>
</feature>
<keyword evidence="3 8" id="KW-0732">Signal</keyword>
<dbReference type="AlphaFoldDB" id="A0A7G3AP86"/>
<dbReference type="PANTHER" id="PTHR15071:SF0">
    <property type="entry name" value="MANNOSE 6-PHOSPHATE RECEPTOR-LIKE PROTEIN 1"/>
    <property type="match status" value="1"/>
</dbReference>
<protein>
    <submittedName>
        <fullName evidence="9">Putative mannose-6-phosphate receptor domain-containing protein</fullName>
    </submittedName>
</protein>
<keyword evidence="5 7" id="KW-1133">Transmembrane helix</keyword>
<dbReference type="PANTHER" id="PTHR15071">
    <property type="entry name" value="MANNOSE-6-PHOSPHATE RECEPTOR FAMILY MEMBER"/>
    <property type="match status" value="1"/>
</dbReference>
<dbReference type="InterPro" id="IPR009011">
    <property type="entry name" value="Man6P_isomerase_rcpt-bd_dom_sf"/>
</dbReference>
<dbReference type="GeneID" id="129797704"/>
<evidence type="ECO:0000256" key="6">
    <source>
        <dbReference type="ARBA" id="ARBA00023136"/>
    </source>
</evidence>
<feature type="transmembrane region" description="Helical" evidence="7">
    <location>
        <begin position="183"/>
        <end position="207"/>
    </location>
</feature>
<evidence type="ECO:0000256" key="3">
    <source>
        <dbReference type="ARBA" id="ARBA00022729"/>
    </source>
</evidence>
<accession>A0A7G3AP86</accession>
<keyword evidence="9" id="KW-0675">Receptor</keyword>
<comment type="subcellular location">
    <subcellularLocation>
        <location evidence="1">Preautophagosomal structure membrane</location>
        <topology evidence="1">Single-pass type I membrane protein</topology>
    </subcellularLocation>
</comment>
<dbReference type="InterPro" id="IPR018939">
    <property type="entry name" value="Autophagy-rel_prot_27"/>
</dbReference>
<dbReference type="GO" id="GO:0000139">
    <property type="term" value="C:Golgi membrane"/>
    <property type="evidence" value="ECO:0007669"/>
    <property type="project" value="UniProtKB-SubCell"/>
</dbReference>
<dbReference type="Gene3D" id="2.70.130.10">
    <property type="entry name" value="Mannose-6-phosphate receptor binding domain"/>
    <property type="match status" value="1"/>
</dbReference>
<dbReference type="OrthoDB" id="29460at2759"/>
<proteinExistence type="predicted"/>
<dbReference type="KEGG" id="lll:129797704"/>
<evidence type="ECO:0000256" key="1">
    <source>
        <dbReference type="ARBA" id="ARBA00004472"/>
    </source>
</evidence>
<feature type="signal peptide" evidence="8">
    <location>
        <begin position="1"/>
        <end position="21"/>
    </location>
</feature>
<reference evidence="9" key="1">
    <citation type="journal article" date="2020" name="BMC">
        <title>Leishmania infection induces a limited differential gene expression in the sand fly midgut.</title>
        <authorList>
            <person name="Coutinho-Abreu I.V."/>
            <person name="Serafim T.D."/>
            <person name="Meneses C."/>
            <person name="Kamhawi S."/>
            <person name="Oliveira F."/>
            <person name="Valenzuela J.G."/>
        </authorList>
    </citation>
    <scope>NUCLEOTIDE SEQUENCE</scope>
    <source>
        <strain evidence="9">Jacobina</strain>
        <tissue evidence="9">Midgut</tissue>
    </source>
</reference>
<evidence type="ECO:0000313" key="9">
    <source>
        <dbReference type="EMBL" id="MBC1174057.1"/>
    </source>
</evidence>
<evidence type="ECO:0000256" key="8">
    <source>
        <dbReference type="SAM" id="SignalP"/>
    </source>
</evidence>
<dbReference type="VEuPathDB" id="VectorBase:LLONM1_003308"/>
<dbReference type="EMBL" id="GITU01005354">
    <property type="protein sequence ID" value="MBC1174057.1"/>
    <property type="molecule type" value="Transcribed_RNA"/>
</dbReference>
<dbReference type="RefSeq" id="XP_055696499.1">
    <property type="nucleotide sequence ID" value="XM_055840524.1"/>
</dbReference>
<organism evidence="9">
    <name type="scientific">Lutzomyia longipalpis</name>
    <name type="common">Sand fly</name>
    <dbReference type="NCBI Taxonomy" id="7200"/>
    <lineage>
        <taxon>Eukaryota</taxon>
        <taxon>Metazoa</taxon>
        <taxon>Ecdysozoa</taxon>
        <taxon>Arthropoda</taxon>
        <taxon>Hexapoda</taxon>
        <taxon>Insecta</taxon>
        <taxon>Pterygota</taxon>
        <taxon>Neoptera</taxon>
        <taxon>Endopterygota</taxon>
        <taxon>Diptera</taxon>
        <taxon>Nematocera</taxon>
        <taxon>Psychodoidea</taxon>
        <taxon>Psychodidae</taxon>
        <taxon>Lutzomyia</taxon>
        <taxon>Lutzomyia</taxon>
    </lineage>
</organism>
<dbReference type="Pfam" id="PF09451">
    <property type="entry name" value="ATG27"/>
    <property type="match status" value="1"/>
</dbReference>
<keyword evidence="2 7" id="KW-0812">Transmembrane</keyword>
<name>A0A7G3AP86_LUTLO</name>